<accession>A0A1H3RRP6</accession>
<evidence type="ECO:0000256" key="1">
    <source>
        <dbReference type="SAM" id="MobiDB-lite"/>
    </source>
</evidence>
<dbReference type="Proteomes" id="UP000199632">
    <property type="component" value="Unassembled WGS sequence"/>
</dbReference>
<protein>
    <recommendedName>
        <fullName evidence="5">Lipoprotein</fullName>
    </recommendedName>
</protein>
<feature type="region of interest" description="Disordered" evidence="1">
    <location>
        <begin position="30"/>
        <end position="50"/>
    </location>
</feature>
<evidence type="ECO:0000313" key="3">
    <source>
        <dbReference type="EMBL" id="SDZ28376.1"/>
    </source>
</evidence>
<dbReference type="PROSITE" id="PS51257">
    <property type="entry name" value="PROKAR_LIPOPROTEIN"/>
    <property type="match status" value="1"/>
</dbReference>
<organism evidence="3 4">
    <name type="scientific">Asanoa ishikariensis</name>
    <dbReference type="NCBI Taxonomy" id="137265"/>
    <lineage>
        <taxon>Bacteria</taxon>
        <taxon>Bacillati</taxon>
        <taxon>Actinomycetota</taxon>
        <taxon>Actinomycetes</taxon>
        <taxon>Micromonosporales</taxon>
        <taxon>Micromonosporaceae</taxon>
        <taxon>Asanoa</taxon>
    </lineage>
</organism>
<gene>
    <name evidence="3" type="ORF">SAMN05421684_4143</name>
</gene>
<dbReference type="RefSeq" id="WP_143049821.1">
    <property type="nucleotide sequence ID" value="NZ_BOND01000020.1"/>
</dbReference>
<feature type="chain" id="PRO_5038521456" description="Lipoprotein" evidence="2">
    <location>
        <begin position="25"/>
        <end position="185"/>
    </location>
</feature>
<evidence type="ECO:0008006" key="5">
    <source>
        <dbReference type="Google" id="ProtNLM"/>
    </source>
</evidence>
<dbReference type="EMBL" id="FNQB01000002">
    <property type="protein sequence ID" value="SDZ28376.1"/>
    <property type="molecule type" value="Genomic_DNA"/>
</dbReference>
<evidence type="ECO:0000313" key="4">
    <source>
        <dbReference type="Proteomes" id="UP000199632"/>
    </source>
</evidence>
<keyword evidence="4" id="KW-1185">Reference proteome</keyword>
<proteinExistence type="predicted"/>
<name>A0A1H3RRP6_9ACTN</name>
<sequence length="185" mass="18466">MLLRSRCCPTYLAVAAVVVLAVTACDNPEATTGGAAPTTPPATTAGAPAAAGPMTGAELVWLEGVAALHRSMDDVLSKSPTALSPAAMRTLAKQLGGCTSALDKLGPPTDRLRPVHELAGQGCAEYKKGGDCFTTAAGLGVVVAGSKEEKQQTDAITCGFSAPGEGSRLLAEAEGKGMEVKAGVG</sequence>
<keyword evidence="2" id="KW-0732">Signal</keyword>
<evidence type="ECO:0000256" key="2">
    <source>
        <dbReference type="SAM" id="SignalP"/>
    </source>
</evidence>
<dbReference type="STRING" id="137265.SAMN05421684_4143"/>
<feature type="signal peptide" evidence="2">
    <location>
        <begin position="1"/>
        <end position="24"/>
    </location>
</feature>
<reference evidence="4" key="1">
    <citation type="submission" date="2016-10" db="EMBL/GenBank/DDBJ databases">
        <authorList>
            <person name="Varghese N."/>
            <person name="Submissions S."/>
        </authorList>
    </citation>
    <scope>NUCLEOTIDE SEQUENCE [LARGE SCALE GENOMIC DNA]</scope>
    <source>
        <strain evidence="4">DSM 44718</strain>
    </source>
</reference>
<dbReference type="AlphaFoldDB" id="A0A1H3RRP6"/>